<dbReference type="EMBL" id="LLXI01000136">
    <property type="protein sequence ID" value="PKY41201.1"/>
    <property type="molecule type" value="Genomic_DNA"/>
</dbReference>
<protein>
    <submittedName>
        <fullName evidence="1">Uncharacterized protein</fullName>
    </submittedName>
</protein>
<evidence type="ECO:0000313" key="2">
    <source>
        <dbReference type="Proteomes" id="UP000234323"/>
    </source>
</evidence>
<proteinExistence type="predicted"/>
<name>A0A2I1G3P2_9GLOM</name>
<accession>A0A2I1G3P2</accession>
<comment type="caution">
    <text evidence="1">The sequence shown here is derived from an EMBL/GenBank/DDBJ whole genome shotgun (WGS) entry which is preliminary data.</text>
</comment>
<organism evidence="1 2">
    <name type="scientific">Rhizophagus irregularis</name>
    <dbReference type="NCBI Taxonomy" id="588596"/>
    <lineage>
        <taxon>Eukaryota</taxon>
        <taxon>Fungi</taxon>
        <taxon>Fungi incertae sedis</taxon>
        <taxon>Mucoromycota</taxon>
        <taxon>Glomeromycotina</taxon>
        <taxon>Glomeromycetes</taxon>
        <taxon>Glomerales</taxon>
        <taxon>Glomeraceae</taxon>
        <taxon>Rhizophagus</taxon>
    </lineage>
</organism>
<reference evidence="1 2" key="1">
    <citation type="submission" date="2015-10" db="EMBL/GenBank/DDBJ databases">
        <title>Genome analyses suggest a sexual origin of heterokaryosis in a supposedly ancient asexual fungus.</title>
        <authorList>
            <person name="Ropars J."/>
            <person name="Sedzielewska K."/>
            <person name="Noel J."/>
            <person name="Charron P."/>
            <person name="Farinelli L."/>
            <person name="Marton T."/>
            <person name="Kruger M."/>
            <person name="Pelin A."/>
            <person name="Brachmann A."/>
            <person name="Corradi N."/>
        </authorList>
    </citation>
    <scope>NUCLEOTIDE SEQUENCE [LARGE SCALE GENOMIC DNA]</scope>
    <source>
        <strain evidence="1 2">A4</strain>
    </source>
</reference>
<dbReference type="Proteomes" id="UP000234323">
    <property type="component" value="Unassembled WGS sequence"/>
</dbReference>
<gene>
    <name evidence="1" type="ORF">RhiirA4_539414</name>
</gene>
<evidence type="ECO:0000313" key="1">
    <source>
        <dbReference type="EMBL" id="PKY41201.1"/>
    </source>
</evidence>
<dbReference type="VEuPathDB" id="FungiDB:RhiirFUN_012993"/>
<sequence>MVSISMYKGNKANVGSYFGTQLEIVGEENSRRVYYTIEALEELLCITEGKLYKCGHWLRPEPGAIRCRLVIRQIPLLGRISCTSKNLLNVDSALKEGSEDEKELHKNVKRVTEVIVVLLMDRVDVDKKPVMKKQLVQGYFEDRRNLYISMDVLYNELAFIFALLVHFPEEIFPGDMHANPSEIRF</sequence>
<keyword evidence="2" id="KW-1185">Reference proteome</keyword>
<dbReference type="AlphaFoldDB" id="A0A2I1G3P2"/>
<dbReference type="VEuPathDB" id="FungiDB:RhiirA1_460947"/>